<reference evidence="1" key="1">
    <citation type="journal article" date="2012" name="Nature">
        <title>The oyster genome reveals stress adaptation and complexity of shell formation.</title>
        <authorList>
            <person name="Zhang G."/>
            <person name="Fang X."/>
            <person name="Guo X."/>
            <person name="Li L."/>
            <person name="Luo R."/>
            <person name="Xu F."/>
            <person name="Yang P."/>
            <person name="Zhang L."/>
            <person name="Wang X."/>
            <person name="Qi H."/>
            <person name="Xiong Z."/>
            <person name="Que H."/>
            <person name="Xie Y."/>
            <person name="Holland P.W."/>
            <person name="Paps J."/>
            <person name="Zhu Y."/>
            <person name="Wu F."/>
            <person name="Chen Y."/>
            <person name="Wang J."/>
            <person name="Peng C."/>
            <person name="Meng J."/>
            <person name="Yang L."/>
            <person name="Liu J."/>
            <person name="Wen B."/>
            <person name="Zhang N."/>
            <person name="Huang Z."/>
            <person name="Zhu Q."/>
            <person name="Feng Y."/>
            <person name="Mount A."/>
            <person name="Hedgecock D."/>
            <person name="Xu Z."/>
            <person name="Liu Y."/>
            <person name="Domazet-Loso T."/>
            <person name="Du Y."/>
            <person name="Sun X."/>
            <person name="Zhang S."/>
            <person name="Liu B."/>
            <person name="Cheng P."/>
            <person name="Jiang X."/>
            <person name="Li J."/>
            <person name="Fan D."/>
            <person name="Wang W."/>
            <person name="Fu W."/>
            <person name="Wang T."/>
            <person name="Wang B."/>
            <person name="Zhang J."/>
            <person name="Peng Z."/>
            <person name="Li Y."/>
            <person name="Li N."/>
            <person name="Wang J."/>
            <person name="Chen M."/>
            <person name="He Y."/>
            <person name="Tan F."/>
            <person name="Song X."/>
            <person name="Zheng Q."/>
            <person name="Huang R."/>
            <person name="Yang H."/>
            <person name="Du X."/>
            <person name="Chen L."/>
            <person name="Yang M."/>
            <person name="Gaffney P.M."/>
            <person name="Wang S."/>
            <person name="Luo L."/>
            <person name="She Z."/>
            <person name="Ming Y."/>
            <person name="Huang W."/>
            <person name="Zhang S."/>
            <person name="Huang B."/>
            <person name="Zhang Y."/>
            <person name="Qu T."/>
            <person name="Ni P."/>
            <person name="Miao G."/>
            <person name="Wang J."/>
            <person name="Wang Q."/>
            <person name="Steinberg C.E."/>
            <person name="Wang H."/>
            <person name="Li N."/>
            <person name="Qian L."/>
            <person name="Zhang G."/>
            <person name="Li Y."/>
            <person name="Yang H."/>
            <person name="Liu X."/>
            <person name="Wang J."/>
            <person name="Yin Y."/>
            <person name="Wang J."/>
        </authorList>
    </citation>
    <scope>NUCLEOTIDE SEQUENCE [LARGE SCALE GENOMIC DNA]</scope>
    <source>
        <strain evidence="1">05x7-T-G4-1.051#20</strain>
    </source>
</reference>
<gene>
    <name evidence="1" type="ORF">CGI_10007633</name>
</gene>
<dbReference type="HOGENOM" id="CLU_2148267_0_0_1"/>
<protein>
    <submittedName>
        <fullName evidence="1">Uncharacterized protein</fullName>
    </submittedName>
</protein>
<proteinExistence type="predicted"/>
<dbReference type="InParanoid" id="K1P7V4"/>
<sequence>MRFCNLVYFMCTFLGVTFGKADQKNVLLHEAVRTLLGFQESPDRYQKLQTVPNVLSEQAPQYMMDLYEKFKNNRISKGHLSGNTVRSIHAEIVLLPVQGVQPVDNGGGNEMS</sequence>
<dbReference type="EMBL" id="JH818838">
    <property type="protein sequence ID" value="EKC19782.1"/>
    <property type="molecule type" value="Genomic_DNA"/>
</dbReference>
<organism evidence="1">
    <name type="scientific">Magallana gigas</name>
    <name type="common">Pacific oyster</name>
    <name type="synonym">Crassostrea gigas</name>
    <dbReference type="NCBI Taxonomy" id="29159"/>
    <lineage>
        <taxon>Eukaryota</taxon>
        <taxon>Metazoa</taxon>
        <taxon>Spiralia</taxon>
        <taxon>Lophotrochozoa</taxon>
        <taxon>Mollusca</taxon>
        <taxon>Bivalvia</taxon>
        <taxon>Autobranchia</taxon>
        <taxon>Pteriomorphia</taxon>
        <taxon>Ostreida</taxon>
        <taxon>Ostreoidea</taxon>
        <taxon>Ostreidae</taxon>
        <taxon>Magallana</taxon>
    </lineage>
</organism>
<dbReference type="AlphaFoldDB" id="K1P7V4"/>
<accession>K1P7V4</accession>
<name>K1P7V4_MAGGI</name>
<evidence type="ECO:0000313" key="1">
    <source>
        <dbReference type="EMBL" id="EKC19782.1"/>
    </source>
</evidence>